<evidence type="ECO:0000313" key="2">
    <source>
        <dbReference type="EMBL" id="OTG18503.1"/>
    </source>
</evidence>
<evidence type="ECO:0000313" key="3">
    <source>
        <dbReference type="Proteomes" id="UP000215914"/>
    </source>
</evidence>
<proteinExistence type="predicted"/>
<dbReference type="SUPFAM" id="SSF56112">
    <property type="entry name" value="Protein kinase-like (PK-like)"/>
    <property type="match status" value="1"/>
</dbReference>
<feature type="domain" description="Serine-threonine/tyrosine-protein kinase catalytic" evidence="1">
    <location>
        <begin position="61"/>
        <end position="99"/>
    </location>
</feature>
<dbReference type="EMBL" id="CM007897">
    <property type="protein sequence ID" value="OTG18503.1"/>
    <property type="molecule type" value="Genomic_DNA"/>
</dbReference>
<gene>
    <name evidence="2" type="ORF">HannXRQ_Chr08g0223801</name>
</gene>
<keyword evidence="3" id="KW-1185">Reference proteome</keyword>
<dbReference type="STRING" id="4232.A0A251U627"/>
<dbReference type="Pfam" id="PF07714">
    <property type="entry name" value="PK_Tyr_Ser-Thr"/>
    <property type="match status" value="1"/>
</dbReference>
<reference evidence="3" key="1">
    <citation type="journal article" date="2017" name="Nature">
        <title>The sunflower genome provides insights into oil metabolism, flowering and Asterid evolution.</title>
        <authorList>
            <person name="Badouin H."/>
            <person name="Gouzy J."/>
            <person name="Grassa C.J."/>
            <person name="Murat F."/>
            <person name="Staton S.E."/>
            <person name="Cottret L."/>
            <person name="Lelandais-Briere C."/>
            <person name="Owens G.L."/>
            <person name="Carrere S."/>
            <person name="Mayjonade B."/>
            <person name="Legrand L."/>
            <person name="Gill N."/>
            <person name="Kane N.C."/>
            <person name="Bowers J.E."/>
            <person name="Hubner S."/>
            <person name="Bellec A."/>
            <person name="Berard A."/>
            <person name="Berges H."/>
            <person name="Blanchet N."/>
            <person name="Boniface M.C."/>
            <person name="Brunel D."/>
            <person name="Catrice O."/>
            <person name="Chaidir N."/>
            <person name="Claudel C."/>
            <person name="Donnadieu C."/>
            <person name="Faraut T."/>
            <person name="Fievet G."/>
            <person name="Helmstetter N."/>
            <person name="King M."/>
            <person name="Knapp S.J."/>
            <person name="Lai Z."/>
            <person name="Le Paslier M.C."/>
            <person name="Lippi Y."/>
            <person name="Lorenzon L."/>
            <person name="Mandel J.R."/>
            <person name="Marage G."/>
            <person name="Marchand G."/>
            <person name="Marquand E."/>
            <person name="Bret-Mestries E."/>
            <person name="Morien E."/>
            <person name="Nambeesan S."/>
            <person name="Nguyen T."/>
            <person name="Pegot-Espagnet P."/>
            <person name="Pouilly N."/>
            <person name="Raftis F."/>
            <person name="Sallet E."/>
            <person name="Schiex T."/>
            <person name="Thomas J."/>
            <person name="Vandecasteele C."/>
            <person name="Vares D."/>
            <person name="Vear F."/>
            <person name="Vautrin S."/>
            <person name="Crespi M."/>
            <person name="Mangin B."/>
            <person name="Burke J.M."/>
            <person name="Salse J."/>
            <person name="Munos S."/>
            <person name="Vincourt P."/>
            <person name="Rieseberg L.H."/>
            <person name="Langlade N.B."/>
        </authorList>
    </citation>
    <scope>NUCLEOTIDE SEQUENCE [LARGE SCALE GENOMIC DNA]</scope>
    <source>
        <strain evidence="3">cv. SF193</strain>
    </source>
</reference>
<organism evidence="2 3">
    <name type="scientific">Helianthus annuus</name>
    <name type="common">Common sunflower</name>
    <dbReference type="NCBI Taxonomy" id="4232"/>
    <lineage>
        <taxon>Eukaryota</taxon>
        <taxon>Viridiplantae</taxon>
        <taxon>Streptophyta</taxon>
        <taxon>Embryophyta</taxon>
        <taxon>Tracheophyta</taxon>
        <taxon>Spermatophyta</taxon>
        <taxon>Magnoliopsida</taxon>
        <taxon>eudicotyledons</taxon>
        <taxon>Gunneridae</taxon>
        <taxon>Pentapetalae</taxon>
        <taxon>asterids</taxon>
        <taxon>campanulids</taxon>
        <taxon>Asterales</taxon>
        <taxon>Asteraceae</taxon>
        <taxon>Asteroideae</taxon>
        <taxon>Heliantheae alliance</taxon>
        <taxon>Heliantheae</taxon>
        <taxon>Helianthus</taxon>
    </lineage>
</organism>
<dbReference type="InterPro" id="IPR011009">
    <property type="entry name" value="Kinase-like_dom_sf"/>
</dbReference>
<sequence length="108" mass="12131">MLNIDSALSLWETEFSMWSKTITIVTYKGTKDIAIKDLECQVLSSSPDAIFEVVGVVGFMDRRLDLPEDLDPSLSSIIQDCWQSDPALRPSFESIMTRLSSLMQNLPT</sequence>
<accession>A0A251U627</accession>
<protein>
    <submittedName>
        <fullName evidence="2">Putative ephrin type-A receptor 8</fullName>
    </submittedName>
</protein>
<dbReference type="InterPro" id="IPR001245">
    <property type="entry name" value="Ser-Thr/Tyr_kinase_cat_dom"/>
</dbReference>
<name>A0A251U627_HELAN</name>
<keyword evidence="2" id="KW-0675">Receptor</keyword>
<dbReference type="GO" id="GO:0004672">
    <property type="term" value="F:protein kinase activity"/>
    <property type="evidence" value="ECO:0007669"/>
    <property type="project" value="InterPro"/>
</dbReference>
<dbReference type="AlphaFoldDB" id="A0A251U627"/>
<dbReference type="InParanoid" id="A0A251U627"/>
<dbReference type="Gene3D" id="1.10.510.10">
    <property type="entry name" value="Transferase(Phosphotransferase) domain 1"/>
    <property type="match status" value="1"/>
</dbReference>
<dbReference type="Proteomes" id="UP000215914">
    <property type="component" value="Chromosome 8"/>
</dbReference>
<evidence type="ECO:0000259" key="1">
    <source>
        <dbReference type="Pfam" id="PF07714"/>
    </source>
</evidence>